<keyword evidence="1" id="KW-0472">Membrane</keyword>
<sequence length="544" mass="62508">MYTNVSNSSKHSYRDKCTPPRQVVLRTQPNNNRVALVHERKYTIRLRRRRAQQTRSFYDNTEGDESEPIVSKWTIVRQRLPDILALSGTYKPSSIRAQLVLLVALMNKQTHEQMNEQYQLMRNEQNGVMSHRMPDSVTINTSGRTREICLKRIPSQQMIHVDTDTLAFSVPTRQFILAISRGNTHETAAKFCPPAISDMLIDLSKIKIIDDRRQFKRAQFKMRLGQSLFFFVFIFIITMMFALTLSTTNLILNDAWNNPIPIASGISNQSSNSPTEDWQTRVKKLLTSINSTLISINSNMTSVHTILTSLNSTSRNSTSSCCISLRFNITKENIERVFPNYVNIYCFKSIPLNDSRIHTSSSTVLKKFSSNLLSFINVWTYEIPKYSKNGDLEWSLVFEDDVNFVEPSKFSLPNYINILQDIMQNPEIQLHHGVFYLGICGPTFSNNNISLVTKFPNNTLLSTKGYGWCAHGMGLTTKRAKEFWTHISSYRPAPDAAVDFFLREYCIRSKTDYYILGSNYHWPPGTGHYGIAYQDRGRFYSGMN</sequence>
<keyword evidence="1" id="KW-0812">Transmembrane</keyword>
<evidence type="ECO:0000256" key="1">
    <source>
        <dbReference type="SAM" id="Phobius"/>
    </source>
</evidence>
<gene>
    <name evidence="2" type="ORF">QVE165_LOCUS11213</name>
</gene>
<comment type="caution">
    <text evidence="2">The sequence shown here is derived from an EMBL/GenBank/DDBJ whole genome shotgun (WGS) entry which is preliminary data.</text>
</comment>
<evidence type="ECO:0000313" key="3">
    <source>
        <dbReference type="Proteomes" id="UP000663832"/>
    </source>
</evidence>
<dbReference type="OrthoDB" id="9995874at2759"/>
<protein>
    <submittedName>
        <fullName evidence="2">Uncharacterized protein</fullName>
    </submittedName>
</protein>
<evidence type="ECO:0000313" key="2">
    <source>
        <dbReference type="EMBL" id="CAF0933095.1"/>
    </source>
</evidence>
<accession>A0A814BZS3</accession>
<reference evidence="2" key="1">
    <citation type="submission" date="2021-02" db="EMBL/GenBank/DDBJ databases">
        <authorList>
            <person name="Nowell W R."/>
        </authorList>
    </citation>
    <scope>NUCLEOTIDE SEQUENCE</scope>
</reference>
<dbReference type="Proteomes" id="UP000663832">
    <property type="component" value="Unassembled WGS sequence"/>
</dbReference>
<name>A0A814BZS3_9BILA</name>
<organism evidence="2 3">
    <name type="scientific">Adineta steineri</name>
    <dbReference type="NCBI Taxonomy" id="433720"/>
    <lineage>
        <taxon>Eukaryota</taxon>
        <taxon>Metazoa</taxon>
        <taxon>Spiralia</taxon>
        <taxon>Gnathifera</taxon>
        <taxon>Rotifera</taxon>
        <taxon>Eurotatoria</taxon>
        <taxon>Bdelloidea</taxon>
        <taxon>Adinetida</taxon>
        <taxon>Adinetidae</taxon>
        <taxon>Adineta</taxon>
    </lineage>
</organism>
<feature type="transmembrane region" description="Helical" evidence="1">
    <location>
        <begin position="228"/>
        <end position="252"/>
    </location>
</feature>
<keyword evidence="1" id="KW-1133">Transmembrane helix</keyword>
<proteinExistence type="predicted"/>
<keyword evidence="3" id="KW-1185">Reference proteome</keyword>
<dbReference type="AlphaFoldDB" id="A0A814BZS3"/>
<dbReference type="EMBL" id="CAJNOM010000054">
    <property type="protein sequence ID" value="CAF0933095.1"/>
    <property type="molecule type" value="Genomic_DNA"/>
</dbReference>